<gene>
    <name evidence="2" type="ORF">BJ875DRAFT_454476</name>
</gene>
<evidence type="ECO:0000256" key="1">
    <source>
        <dbReference type="SAM" id="MobiDB-lite"/>
    </source>
</evidence>
<keyword evidence="3" id="KW-1185">Reference proteome</keyword>
<protein>
    <submittedName>
        <fullName evidence="2">Uncharacterized protein</fullName>
    </submittedName>
</protein>
<dbReference type="AlphaFoldDB" id="A0A9P7YP58"/>
<name>A0A9P7YP58_9HELO</name>
<evidence type="ECO:0000313" key="3">
    <source>
        <dbReference type="Proteomes" id="UP000824998"/>
    </source>
</evidence>
<proteinExistence type="predicted"/>
<sequence length="286" mass="31857">MGPGLLVSYSRSMDSSIPGRIRCSISPPYFVSRESFLYRRWSDPTPGPESRDQILLFNWVHHFTFASPVGRRDQRIQQRSHRFPSYADHPNAGRFASGWTNHGIARFRYCDAGGGLTRIAPAIQHGVPSWCDVNISRRSTVRNVLRSSSMDTTRPTPPSPRVGDGRTWLLCVDGLVLSPMSPPESTGARQLCRSSCSSQPARSQGRRFTSPPIPSPRRSQMTLHQATRATPVPDALSCISCSSSLQAMQATLITAHRIQDESGRQPRCHFLSRSHCTGRCAVRRSR</sequence>
<reference evidence="2" key="1">
    <citation type="journal article" date="2021" name="IMA Fungus">
        <title>Genomic characterization of three marine fungi, including Emericellopsis atlantica sp. nov. with signatures of a generalist lifestyle and marine biomass degradation.</title>
        <authorList>
            <person name="Hagestad O.C."/>
            <person name="Hou L."/>
            <person name="Andersen J.H."/>
            <person name="Hansen E.H."/>
            <person name="Altermark B."/>
            <person name="Li C."/>
            <person name="Kuhnert E."/>
            <person name="Cox R.J."/>
            <person name="Crous P.W."/>
            <person name="Spatafora J.W."/>
            <person name="Lail K."/>
            <person name="Amirebrahimi M."/>
            <person name="Lipzen A."/>
            <person name="Pangilinan J."/>
            <person name="Andreopoulos W."/>
            <person name="Hayes R.D."/>
            <person name="Ng V."/>
            <person name="Grigoriev I.V."/>
            <person name="Jackson S.A."/>
            <person name="Sutton T.D.S."/>
            <person name="Dobson A.D.W."/>
            <person name="Rama T."/>
        </authorList>
    </citation>
    <scope>NUCLEOTIDE SEQUENCE</scope>
    <source>
        <strain evidence="2">TRa018bII</strain>
    </source>
</reference>
<feature type="compositionally biased region" description="Polar residues" evidence="1">
    <location>
        <begin position="183"/>
        <end position="202"/>
    </location>
</feature>
<comment type="caution">
    <text evidence="2">The sequence shown here is derived from an EMBL/GenBank/DDBJ whole genome shotgun (WGS) entry which is preliminary data.</text>
</comment>
<accession>A0A9P7YP58</accession>
<organism evidence="2 3">
    <name type="scientific">Amylocarpus encephaloides</name>
    <dbReference type="NCBI Taxonomy" id="45428"/>
    <lineage>
        <taxon>Eukaryota</taxon>
        <taxon>Fungi</taxon>
        <taxon>Dikarya</taxon>
        <taxon>Ascomycota</taxon>
        <taxon>Pezizomycotina</taxon>
        <taxon>Leotiomycetes</taxon>
        <taxon>Helotiales</taxon>
        <taxon>Helotiales incertae sedis</taxon>
        <taxon>Amylocarpus</taxon>
    </lineage>
</organism>
<dbReference type="EMBL" id="MU251392">
    <property type="protein sequence ID" value="KAG9237160.1"/>
    <property type="molecule type" value="Genomic_DNA"/>
</dbReference>
<evidence type="ECO:0000313" key="2">
    <source>
        <dbReference type="EMBL" id="KAG9237160.1"/>
    </source>
</evidence>
<dbReference type="Proteomes" id="UP000824998">
    <property type="component" value="Unassembled WGS sequence"/>
</dbReference>
<feature type="region of interest" description="Disordered" evidence="1">
    <location>
        <begin position="182"/>
        <end position="224"/>
    </location>
</feature>